<feature type="compositionally biased region" description="Polar residues" evidence="1">
    <location>
        <begin position="244"/>
        <end position="293"/>
    </location>
</feature>
<protein>
    <submittedName>
        <fullName evidence="3">Uncharacterized protein</fullName>
    </submittedName>
</protein>
<feature type="compositionally biased region" description="Polar residues" evidence="1">
    <location>
        <begin position="539"/>
        <end position="549"/>
    </location>
</feature>
<evidence type="ECO:0000313" key="2">
    <source>
        <dbReference type="Proteomes" id="UP000887560"/>
    </source>
</evidence>
<accession>A0A915NYS7</accession>
<dbReference type="Proteomes" id="UP000887560">
    <property type="component" value="Unplaced"/>
</dbReference>
<evidence type="ECO:0000313" key="3">
    <source>
        <dbReference type="WBParaSite" id="scf7180000421384.g6798"/>
    </source>
</evidence>
<reference evidence="3" key="1">
    <citation type="submission" date="2022-11" db="UniProtKB">
        <authorList>
            <consortium name="WormBaseParasite"/>
        </authorList>
    </citation>
    <scope>IDENTIFICATION</scope>
</reference>
<keyword evidence="2" id="KW-1185">Reference proteome</keyword>
<dbReference type="WBParaSite" id="scf7180000421384.g6798">
    <property type="protein sequence ID" value="scf7180000421384.g6798"/>
    <property type="gene ID" value="scf7180000421384.g6798"/>
</dbReference>
<feature type="compositionally biased region" description="Polar residues" evidence="1">
    <location>
        <begin position="560"/>
        <end position="569"/>
    </location>
</feature>
<evidence type="ECO:0000256" key="1">
    <source>
        <dbReference type="SAM" id="MobiDB-lite"/>
    </source>
</evidence>
<feature type="region of interest" description="Disordered" evidence="1">
    <location>
        <begin position="244"/>
        <end position="299"/>
    </location>
</feature>
<feature type="region of interest" description="Disordered" evidence="1">
    <location>
        <begin position="534"/>
        <end position="569"/>
    </location>
</feature>
<sequence>MKQQIGDKVDRTNIILEGIERALQIQNRELQGIRQELTHQGAAIRRNSRDLRVIHQELINQRQRFGRVFSYSAAPQPGQQVQPKQLVVNQNNSTNTQNFTSTQQIQRSNTGSFHHYGSRGSIYLEVMKQQIGDKVDENSALLRRQNTLLEAFGRELFRQNTITEGILRSIDGIGRRLSSNNTTNTYQPQRADNGRLHPYFHPPRGSVVRPQMSPQRVGATSFRVNSPLGQQGNMRNLQQNRFATQQQNVDSSNFAAHSSGRNFSPITPTFEGNQHLRSQHHYSPNTTRQTQRSAYGGSHPYWPRGSVVRPHMPPQRAGTTSFRVNSPLGQQGNMGNRFATQQNVDSTNFAAHSCRNFSPITPTFEGNQHLRSQQAAYVNFNYSPIGQHGLDNLPHRFATQQHDVISSARSSGQSIHPNAQYSLPARSTPFRVNSPIGQQGNMWNLQQNRFATQQNVDSTNFAAHSSGRNFSPITPTSEGNQHFRSQQAGAVNFNYSPIGQQGNLANMPQNRFATQQQNINSNVSARFSGRFYSSAPEVSGTQQFSTTPQQHDDYFYDPSGPSTSQQRNN</sequence>
<name>A0A915NYS7_9BILA</name>
<proteinExistence type="predicted"/>
<dbReference type="AlphaFoldDB" id="A0A915NYS7"/>
<organism evidence="2 3">
    <name type="scientific">Meloidogyne floridensis</name>
    <dbReference type="NCBI Taxonomy" id="298350"/>
    <lineage>
        <taxon>Eukaryota</taxon>
        <taxon>Metazoa</taxon>
        <taxon>Ecdysozoa</taxon>
        <taxon>Nematoda</taxon>
        <taxon>Chromadorea</taxon>
        <taxon>Rhabditida</taxon>
        <taxon>Tylenchina</taxon>
        <taxon>Tylenchomorpha</taxon>
        <taxon>Tylenchoidea</taxon>
        <taxon>Meloidogynidae</taxon>
        <taxon>Meloidogyninae</taxon>
        <taxon>Meloidogyne</taxon>
    </lineage>
</organism>